<dbReference type="Proteomes" id="UP000179145">
    <property type="component" value="Chromosome"/>
</dbReference>
<dbReference type="AlphaFoldDB" id="A0A1D8UQV8"/>
<evidence type="ECO:0000313" key="1">
    <source>
        <dbReference type="EMBL" id="AOX16019.1"/>
    </source>
</evidence>
<proteinExistence type="predicted"/>
<evidence type="ECO:0000313" key="2">
    <source>
        <dbReference type="Proteomes" id="UP000179145"/>
    </source>
</evidence>
<sequence>MFIFLFSSLLNIRTSQHTGGFNGIERLMLIRLFKTSTLEKSDTDIRAGQLACYRKPYSPTSNNNEVEITF</sequence>
<organism evidence="1 2">
    <name type="scientific">Kozakia baliensis</name>
    <dbReference type="NCBI Taxonomy" id="153496"/>
    <lineage>
        <taxon>Bacteria</taxon>
        <taxon>Pseudomonadati</taxon>
        <taxon>Pseudomonadota</taxon>
        <taxon>Alphaproteobacteria</taxon>
        <taxon>Acetobacterales</taxon>
        <taxon>Acetobacteraceae</taxon>
        <taxon>Kozakia</taxon>
    </lineage>
</organism>
<accession>A0A1D8UQV8</accession>
<keyword evidence="2" id="KW-1185">Reference proteome</keyword>
<dbReference type="KEGG" id="kba:A0U89_01440"/>
<reference evidence="1 2" key="1">
    <citation type="journal article" date="2016" name="Microb. Cell Fact.">
        <title>Dissection of exopolysaccharide biosynthesis in Kozakia baliensis.</title>
        <authorList>
            <person name="Brandt J.U."/>
            <person name="Jakob F."/>
            <person name="Behr J."/>
            <person name="Geissler A.J."/>
            <person name="Vogel R.F."/>
        </authorList>
    </citation>
    <scope>NUCLEOTIDE SEQUENCE [LARGE SCALE GENOMIC DNA]</scope>
    <source>
        <strain evidence="1 2">DSM 14400</strain>
    </source>
</reference>
<dbReference type="EMBL" id="CP014674">
    <property type="protein sequence ID" value="AOX16019.1"/>
    <property type="molecule type" value="Genomic_DNA"/>
</dbReference>
<name>A0A1D8UQV8_9PROT</name>
<gene>
    <name evidence="1" type="ORF">A0U89_01440</name>
</gene>
<protein>
    <submittedName>
        <fullName evidence="1">Uncharacterized protein</fullName>
    </submittedName>
</protein>